<name>A0A2H6CWT2_TETHA</name>
<proteinExistence type="predicted"/>
<protein>
    <submittedName>
        <fullName evidence="1">Uncharacterized protein</fullName>
    </submittedName>
</protein>
<reference evidence="1 2" key="1">
    <citation type="submission" date="2016-05" db="EMBL/GenBank/DDBJ databases">
        <title>Whole genome sequencing of Tetragenococcus halophilus subsp. halophilus NISL 7118.</title>
        <authorList>
            <person name="Shiwa Y."/>
            <person name="Nishimura I."/>
            <person name="Yoshikawa H."/>
            <person name="Koyama Y."/>
            <person name="Oguma T."/>
        </authorList>
    </citation>
    <scope>NUCLEOTIDE SEQUENCE [LARGE SCALE GENOMIC DNA]</scope>
    <source>
        <strain evidence="1 2">NISL 7118</strain>
    </source>
</reference>
<comment type="caution">
    <text evidence="1">The sequence shown here is derived from an EMBL/GenBank/DDBJ whole genome shotgun (WGS) entry which is preliminary data.</text>
</comment>
<dbReference type="EMBL" id="BDEC01000227">
    <property type="protein sequence ID" value="GBD69451.1"/>
    <property type="molecule type" value="Genomic_DNA"/>
</dbReference>
<keyword evidence="2" id="KW-1185">Reference proteome</keyword>
<gene>
    <name evidence="1" type="ORF">TEHN7118_2257</name>
</gene>
<dbReference type="GeneID" id="64053785"/>
<accession>A0A2H6CWT2</accession>
<evidence type="ECO:0000313" key="1">
    <source>
        <dbReference type="EMBL" id="GBD69451.1"/>
    </source>
</evidence>
<sequence>MVPFVERWIYRNEIEALDKLFDSLQKSSFAAGYLTELLYKYHKKMGNYEQAKEKLFDWLATSQYDSIEEIYSECQHFLHTKDFNQHEPFILEQIKEKDTDFYLEICLEKGQKNLVLNYLQSANRKSNDWFFYTPDNGHYFSKQLIDDYPEEIIDLYWQEANNFIQAGKRENYRRAVSILEEIRSIYYKFNQETIWEKELASFLTIHKRKRLLLEEMRKKQLIV</sequence>
<dbReference type="Proteomes" id="UP000236214">
    <property type="component" value="Unassembled WGS sequence"/>
</dbReference>
<dbReference type="AlphaFoldDB" id="A0A2H6CWT2"/>
<organism evidence="1 2">
    <name type="scientific">Tetragenococcus halophilus subsp. halophilus</name>
    <dbReference type="NCBI Taxonomy" id="1513897"/>
    <lineage>
        <taxon>Bacteria</taxon>
        <taxon>Bacillati</taxon>
        <taxon>Bacillota</taxon>
        <taxon>Bacilli</taxon>
        <taxon>Lactobacillales</taxon>
        <taxon>Enterococcaceae</taxon>
        <taxon>Tetragenococcus</taxon>
    </lineage>
</organism>
<dbReference type="RefSeq" id="WP_069028839.1">
    <property type="nucleotide sequence ID" value="NZ_BDEC01000227.1"/>
</dbReference>
<evidence type="ECO:0000313" key="2">
    <source>
        <dbReference type="Proteomes" id="UP000236214"/>
    </source>
</evidence>